<accession>A0A2J6SW00</accession>
<organism evidence="2 3">
    <name type="scientific">Hyaloscypha bicolor E</name>
    <dbReference type="NCBI Taxonomy" id="1095630"/>
    <lineage>
        <taxon>Eukaryota</taxon>
        <taxon>Fungi</taxon>
        <taxon>Dikarya</taxon>
        <taxon>Ascomycota</taxon>
        <taxon>Pezizomycotina</taxon>
        <taxon>Leotiomycetes</taxon>
        <taxon>Helotiales</taxon>
        <taxon>Hyaloscyphaceae</taxon>
        <taxon>Hyaloscypha</taxon>
        <taxon>Hyaloscypha bicolor</taxon>
    </lineage>
</organism>
<dbReference type="Proteomes" id="UP000235371">
    <property type="component" value="Unassembled WGS sequence"/>
</dbReference>
<gene>
    <name evidence="2" type="ORF">K444DRAFT_617387</name>
</gene>
<dbReference type="EMBL" id="KZ613856">
    <property type="protein sequence ID" value="PMD54937.1"/>
    <property type="molecule type" value="Genomic_DNA"/>
</dbReference>
<feature type="compositionally biased region" description="Low complexity" evidence="1">
    <location>
        <begin position="150"/>
        <end position="165"/>
    </location>
</feature>
<dbReference type="InterPro" id="IPR021858">
    <property type="entry name" value="Fun_TF"/>
</dbReference>
<sequence>MSYPMVMDCMLTNQASMPHTDLNRMFNTVHEHEILAEILFFEPTLGNRNCSRDAITKMANYEALATASPSKDEHANAAGQFQLQFVTTVSVNVPSKAEKKRNQKIIRQTVMKNFRQQQRSEKLKPKGKNNGLAATSSSDPESGDPESDEPSSNASRASSRSQSNSLTESDSKNESGCTEPRRSSRNKSLNPSDLGSPLTPLGAGRVDPFRKAYADDNCHMHELIDHSVTVLWPAFRPHGASEGLPNLPAAWFVASNSKPVAMHSMLFGAQVHLDVLRGPQVKVDNPVRLYHKIRTMRLLQEELKQPGKICFDDVLLAILALSANEIETIANTIKEKKIQSPFNSPLTSLQWLDIYGCISHIEAHVLAMRTIIDQLGGLEKIELEGLAEVVSLSDILGATQRLSKPHWPLLDRTLKFGPFEIDETVRFPLTIQGQSFAELEYFGISQQMANVLQSMADLTIIIDCHCRGMKPIKNFTPLIDRRNSAQHELMSLPSGDELLEDEVTSVCLYEAIRHAAFIYSAAVTFPLPAMSGHFHKLAAILQPLLEASKLDTCWRHCPTTLLWILVLGGIAASDTEEREWFVKSIAMVVKILQIGTWEQVTEIMEGFLWLDSACDAGGRILWAEVKSERLLRSPSE</sequence>
<evidence type="ECO:0000256" key="1">
    <source>
        <dbReference type="SAM" id="MobiDB-lite"/>
    </source>
</evidence>
<evidence type="ECO:0008006" key="4">
    <source>
        <dbReference type="Google" id="ProtNLM"/>
    </source>
</evidence>
<dbReference type="AlphaFoldDB" id="A0A2J6SW00"/>
<dbReference type="RefSeq" id="XP_024731841.1">
    <property type="nucleotide sequence ID" value="XM_024881114.1"/>
</dbReference>
<reference evidence="2 3" key="1">
    <citation type="submission" date="2016-04" db="EMBL/GenBank/DDBJ databases">
        <title>A degradative enzymes factory behind the ericoid mycorrhizal symbiosis.</title>
        <authorList>
            <consortium name="DOE Joint Genome Institute"/>
            <person name="Martino E."/>
            <person name="Morin E."/>
            <person name="Grelet G."/>
            <person name="Kuo A."/>
            <person name="Kohler A."/>
            <person name="Daghino S."/>
            <person name="Barry K."/>
            <person name="Choi C."/>
            <person name="Cichocki N."/>
            <person name="Clum A."/>
            <person name="Copeland A."/>
            <person name="Hainaut M."/>
            <person name="Haridas S."/>
            <person name="Labutti K."/>
            <person name="Lindquist E."/>
            <person name="Lipzen A."/>
            <person name="Khouja H.-R."/>
            <person name="Murat C."/>
            <person name="Ohm R."/>
            <person name="Olson A."/>
            <person name="Spatafora J."/>
            <person name="Veneault-Fourrey C."/>
            <person name="Henrissat B."/>
            <person name="Grigoriev I."/>
            <person name="Martin F."/>
            <person name="Perotto S."/>
        </authorList>
    </citation>
    <scope>NUCLEOTIDE SEQUENCE [LARGE SCALE GENOMIC DNA]</scope>
    <source>
        <strain evidence="2 3">E</strain>
    </source>
</reference>
<evidence type="ECO:0000313" key="3">
    <source>
        <dbReference type="Proteomes" id="UP000235371"/>
    </source>
</evidence>
<dbReference type="PANTHER" id="PTHR37540:SF5">
    <property type="entry name" value="TRANSCRIPTION FACTOR DOMAIN-CONTAINING PROTEIN"/>
    <property type="match status" value="1"/>
</dbReference>
<keyword evidence="3" id="KW-1185">Reference proteome</keyword>
<dbReference type="InParanoid" id="A0A2J6SW00"/>
<dbReference type="Pfam" id="PF11951">
    <property type="entry name" value="Fungal_trans_2"/>
    <property type="match status" value="1"/>
</dbReference>
<name>A0A2J6SW00_9HELO</name>
<proteinExistence type="predicted"/>
<protein>
    <recommendedName>
        <fullName evidence="4">Tachykinin family protein</fullName>
    </recommendedName>
</protein>
<dbReference type="PANTHER" id="PTHR37540">
    <property type="entry name" value="TRANSCRIPTION FACTOR (ACR-2), PUTATIVE-RELATED-RELATED"/>
    <property type="match status" value="1"/>
</dbReference>
<dbReference type="OrthoDB" id="3469466at2759"/>
<dbReference type="GeneID" id="36589191"/>
<feature type="region of interest" description="Disordered" evidence="1">
    <location>
        <begin position="113"/>
        <end position="205"/>
    </location>
</feature>
<dbReference type="STRING" id="1095630.A0A2J6SW00"/>
<evidence type="ECO:0000313" key="2">
    <source>
        <dbReference type="EMBL" id="PMD54937.1"/>
    </source>
</evidence>